<accession>A0ACB9D1P2</accession>
<organism evidence="1 2">
    <name type="scientific">Cichorium intybus</name>
    <name type="common">Chicory</name>
    <dbReference type="NCBI Taxonomy" id="13427"/>
    <lineage>
        <taxon>Eukaryota</taxon>
        <taxon>Viridiplantae</taxon>
        <taxon>Streptophyta</taxon>
        <taxon>Embryophyta</taxon>
        <taxon>Tracheophyta</taxon>
        <taxon>Spermatophyta</taxon>
        <taxon>Magnoliopsida</taxon>
        <taxon>eudicotyledons</taxon>
        <taxon>Gunneridae</taxon>
        <taxon>Pentapetalae</taxon>
        <taxon>asterids</taxon>
        <taxon>campanulids</taxon>
        <taxon>Asterales</taxon>
        <taxon>Asteraceae</taxon>
        <taxon>Cichorioideae</taxon>
        <taxon>Cichorieae</taxon>
        <taxon>Cichoriinae</taxon>
        <taxon>Cichorium</taxon>
    </lineage>
</organism>
<reference evidence="1 2" key="2">
    <citation type="journal article" date="2022" name="Mol. Ecol. Resour.">
        <title>The genomes of chicory, endive, great burdock and yacon provide insights into Asteraceae paleo-polyploidization history and plant inulin production.</title>
        <authorList>
            <person name="Fan W."/>
            <person name="Wang S."/>
            <person name="Wang H."/>
            <person name="Wang A."/>
            <person name="Jiang F."/>
            <person name="Liu H."/>
            <person name="Zhao H."/>
            <person name="Xu D."/>
            <person name="Zhang Y."/>
        </authorList>
    </citation>
    <scope>NUCLEOTIDE SEQUENCE [LARGE SCALE GENOMIC DNA]</scope>
    <source>
        <strain evidence="2">cv. Punajuju</strain>
        <tissue evidence="1">Leaves</tissue>
    </source>
</reference>
<gene>
    <name evidence="1" type="ORF">L2E82_30874</name>
</gene>
<reference evidence="2" key="1">
    <citation type="journal article" date="2022" name="Mol. Ecol. Resour.">
        <title>The genomes of chicory, endive, great burdock and yacon provide insights into Asteraceae palaeo-polyploidization history and plant inulin production.</title>
        <authorList>
            <person name="Fan W."/>
            <person name="Wang S."/>
            <person name="Wang H."/>
            <person name="Wang A."/>
            <person name="Jiang F."/>
            <person name="Liu H."/>
            <person name="Zhao H."/>
            <person name="Xu D."/>
            <person name="Zhang Y."/>
        </authorList>
    </citation>
    <scope>NUCLEOTIDE SEQUENCE [LARGE SCALE GENOMIC DNA]</scope>
    <source>
        <strain evidence="2">cv. Punajuju</strain>
    </source>
</reference>
<dbReference type="EMBL" id="CM042013">
    <property type="protein sequence ID" value="KAI3740445.1"/>
    <property type="molecule type" value="Genomic_DNA"/>
</dbReference>
<keyword evidence="2" id="KW-1185">Reference proteome</keyword>
<name>A0ACB9D1P2_CICIN</name>
<protein>
    <submittedName>
        <fullName evidence="1">Uncharacterized protein</fullName>
    </submittedName>
</protein>
<proteinExistence type="predicted"/>
<evidence type="ECO:0000313" key="1">
    <source>
        <dbReference type="EMBL" id="KAI3740445.1"/>
    </source>
</evidence>
<evidence type="ECO:0000313" key="2">
    <source>
        <dbReference type="Proteomes" id="UP001055811"/>
    </source>
</evidence>
<sequence length="106" mass="11946">MKMAILFEASILVLCSVADEQRSRRDHTVRRVAKGRVSGLLLVGHWLVRWVGSLAIKKLVVSRWRGFAMEVFASRPCWPSRRDRCSDLDFCLCSSLHVATTVSVAS</sequence>
<comment type="caution">
    <text evidence="1">The sequence shown here is derived from an EMBL/GenBank/DDBJ whole genome shotgun (WGS) entry which is preliminary data.</text>
</comment>
<dbReference type="Proteomes" id="UP001055811">
    <property type="component" value="Linkage Group LG05"/>
</dbReference>